<feature type="transmembrane region" description="Helical" evidence="10">
    <location>
        <begin position="239"/>
        <end position="258"/>
    </location>
</feature>
<evidence type="ECO:0000256" key="5">
    <source>
        <dbReference type="ARBA" id="ARBA00022692"/>
    </source>
</evidence>
<feature type="transmembrane region" description="Helical" evidence="10">
    <location>
        <begin position="21"/>
        <end position="40"/>
    </location>
</feature>
<keyword evidence="10" id="KW-1003">Cell membrane</keyword>
<comment type="function">
    <text evidence="10">Part of a membrane-bound complex that couples electron transfer with translocation of ions across the membrane.</text>
</comment>
<dbReference type="PANTHER" id="PTHR30578">
    <property type="entry name" value="ELECTRON TRANSPORT COMPLEX PROTEIN RNFD"/>
    <property type="match status" value="1"/>
</dbReference>
<dbReference type="InterPro" id="IPR011303">
    <property type="entry name" value="RnfD_bac"/>
</dbReference>
<evidence type="ECO:0000256" key="1">
    <source>
        <dbReference type="ARBA" id="ARBA00022448"/>
    </source>
</evidence>
<keyword evidence="10" id="KW-0997">Cell inner membrane</keyword>
<feature type="transmembrane region" description="Helical" evidence="10">
    <location>
        <begin position="212"/>
        <end position="232"/>
    </location>
</feature>
<dbReference type="InterPro" id="IPR004338">
    <property type="entry name" value="NqrB/RnfD"/>
</dbReference>
<sequence length="374" mass="38912">MPQSDLFASPHAHAPVSIGRSMRLVMLALLPATLLGIGLFGWPAILLFLGTLIAALLFEASALVLAGKPVRAGLFDGSALLTGWLLALTLPPWAPWWIGVLGAFIAIVIGKQVFGGIGQNLFNPAMVARVALLVSFPLEMTQWVAPQPLFSAQTPGLFEAVGLSLAGLAPPWDAMTGASILGELGTELQRGGDLTAVETGSFTSVEAMVGTIPGSLGETSALLLLLGGLFLIRKGVIGWVIPTAVLLGVLVPASLLHLLDATRFAAPLVHLTAGATLLTAFFIATDPVTSPVSRAGQAVFGVGIGLLIYLIRTFGAYPEGAAFAVLLMNAATPMIDHYLKPRIFGRDRRGKPLPVPEDALPADAAGERASGSRR</sequence>
<dbReference type="RefSeq" id="WP_200345214.1">
    <property type="nucleotide sequence ID" value="NZ_NRSJ01000006.1"/>
</dbReference>
<evidence type="ECO:0000256" key="3">
    <source>
        <dbReference type="ARBA" id="ARBA00022630"/>
    </source>
</evidence>
<evidence type="ECO:0000256" key="4">
    <source>
        <dbReference type="ARBA" id="ARBA00022643"/>
    </source>
</evidence>
<comment type="subunit">
    <text evidence="10">The complex is composed of six subunits: RnfA, RnfB, RnfC, RnfD, RnfE and RnfG.</text>
</comment>
<feature type="transmembrane region" description="Helical" evidence="10">
    <location>
        <begin position="96"/>
        <end position="114"/>
    </location>
</feature>
<comment type="subcellular location">
    <subcellularLocation>
        <location evidence="10">Cell inner membrane</location>
        <topology evidence="10">Multi-pass membrane protein</topology>
    </subcellularLocation>
</comment>
<comment type="cofactor">
    <cofactor evidence="10">
        <name>FMN</name>
        <dbReference type="ChEBI" id="CHEBI:58210"/>
    </cofactor>
</comment>
<keyword evidence="1 10" id="KW-0813">Transport</keyword>
<reference evidence="12" key="1">
    <citation type="submission" date="2017-08" db="EMBL/GenBank/DDBJ databases">
        <authorList>
            <person name="Imhoff J.F."/>
            <person name="Rahn T."/>
            <person name="Kuenzel S."/>
            <person name="Neulinger S.C."/>
        </authorList>
    </citation>
    <scope>NUCLEOTIDE SEQUENCE</scope>
    <source>
        <strain evidence="12">DSM 11080</strain>
    </source>
</reference>
<evidence type="ECO:0000313" key="13">
    <source>
        <dbReference type="Proteomes" id="UP001296776"/>
    </source>
</evidence>
<evidence type="ECO:0000256" key="10">
    <source>
        <dbReference type="HAMAP-Rule" id="MF_00462"/>
    </source>
</evidence>
<keyword evidence="9 10" id="KW-0472">Membrane</keyword>
<dbReference type="Pfam" id="PF03116">
    <property type="entry name" value="NQR2_RnfD_RnfE"/>
    <property type="match status" value="1"/>
</dbReference>
<keyword evidence="13" id="KW-1185">Reference proteome</keyword>
<evidence type="ECO:0000313" key="12">
    <source>
        <dbReference type="EMBL" id="MBK1704046.1"/>
    </source>
</evidence>
<keyword evidence="8 10" id="KW-1133">Transmembrane helix</keyword>
<evidence type="ECO:0000256" key="9">
    <source>
        <dbReference type="ARBA" id="ARBA00023136"/>
    </source>
</evidence>
<evidence type="ECO:0000256" key="8">
    <source>
        <dbReference type="ARBA" id="ARBA00022989"/>
    </source>
</evidence>
<name>A0AAJ0X8N2_9GAMM</name>
<dbReference type="EMBL" id="NRSJ01000006">
    <property type="protein sequence ID" value="MBK1704046.1"/>
    <property type="molecule type" value="Genomic_DNA"/>
</dbReference>
<evidence type="ECO:0000256" key="6">
    <source>
        <dbReference type="ARBA" id="ARBA00022967"/>
    </source>
</evidence>
<organism evidence="12 13">
    <name type="scientific">Halochromatium glycolicum</name>
    <dbReference type="NCBI Taxonomy" id="85075"/>
    <lineage>
        <taxon>Bacteria</taxon>
        <taxon>Pseudomonadati</taxon>
        <taxon>Pseudomonadota</taxon>
        <taxon>Gammaproteobacteria</taxon>
        <taxon>Chromatiales</taxon>
        <taxon>Chromatiaceae</taxon>
        <taxon>Halochromatium</taxon>
    </lineage>
</organism>
<dbReference type="PANTHER" id="PTHR30578:SF0">
    <property type="entry name" value="ION-TRANSLOCATING OXIDOREDUCTASE COMPLEX SUBUNIT D"/>
    <property type="match status" value="1"/>
</dbReference>
<dbReference type="HAMAP" id="MF_00462">
    <property type="entry name" value="RsxD_RnfD"/>
    <property type="match status" value="1"/>
</dbReference>
<dbReference type="GO" id="GO:0005886">
    <property type="term" value="C:plasma membrane"/>
    <property type="evidence" value="ECO:0007669"/>
    <property type="project" value="UniProtKB-SubCell"/>
</dbReference>
<evidence type="ECO:0000256" key="7">
    <source>
        <dbReference type="ARBA" id="ARBA00022982"/>
    </source>
</evidence>
<gene>
    <name evidence="10" type="primary">rnfD</name>
    <name evidence="12" type="ORF">CKO40_05665</name>
</gene>
<keyword evidence="5 10" id="KW-0812">Transmembrane</keyword>
<reference evidence="12" key="2">
    <citation type="journal article" date="2020" name="Microorganisms">
        <title>Osmotic Adaptation and Compatible Solute Biosynthesis of Phototrophic Bacteria as Revealed from Genome Analyses.</title>
        <authorList>
            <person name="Imhoff J.F."/>
            <person name="Rahn T."/>
            <person name="Kunzel S."/>
            <person name="Keller A."/>
            <person name="Neulinger S.C."/>
        </authorList>
    </citation>
    <scope>NUCLEOTIDE SEQUENCE</scope>
    <source>
        <strain evidence="12">DSM 11080</strain>
    </source>
</reference>
<feature type="region of interest" description="Disordered" evidence="11">
    <location>
        <begin position="349"/>
        <end position="374"/>
    </location>
</feature>
<feature type="transmembrane region" description="Helical" evidence="10">
    <location>
        <begin position="320"/>
        <end position="339"/>
    </location>
</feature>
<dbReference type="EC" id="7.-.-.-" evidence="10"/>
<keyword evidence="2 10" id="KW-0597">Phosphoprotein</keyword>
<accession>A0AAJ0X8N2</accession>
<dbReference type="GO" id="GO:0055085">
    <property type="term" value="P:transmembrane transport"/>
    <property type="evidence" value="ECO:0007669"/>
    <property type="project" value="InterPro"/>
</dbReference>
<comment type="caution">
    <text evidence="12">The sequence shown here is derived from an EMBL/GenBank/DDBJ whole genome shotgun (WGS) entry which is preliminary data.</text>
</comment>
<keyword evidence="4 10" id="KW-0288">FMN</keyword>
<feature type="transmembrane region" description="Helical" evidence="10">
    <location>
        <begin position="264"/>
        <end position="283"/>
    </location>
</feature>
<feature type="modified residue" description="FMN phosphoryl threonine" evidence="10">
    <location>
        <position position="186"/>
    </location>
</feature>
<protein>
    <recommendedName>
        <fullName evidence="10">Ion-translocating oxidoreductase complex subunit D</fullName>
        <ecNumber evidence="10">7.-.-.-</ecNumber>
    </recommendedName>
    <alternativeName>
        <fullName evidence="10">Rnf electron transport complex subunit D</fullName>
    </alternativeName>
</protein>
<evidence type="ECO:0000256" key="11">
    <source>
        <dbReference type="SAM" id="MobiDB-lite"/>
    </source>
</evidence>
<proteinExistence type="inferred from homology"/>
<keyword evidence="6 10" id="KW-1278">Translocase</keyword>
<feature type="transmembrane region" description="Helical" evidence="10">
    <location>
        <begin position="295"/>
        <end position="314"/>
    </location>
</feature>
<dbReference type="AlphaFoldDB" id="A0AAJ0X8N2"/>
<dbReference type="NCBIfam" id="TIGR01946">
    <property type="entry name" value="rnfD"/>
    <property type="match status" value="1"/>
</dbReference>
<keyword evidence="7 10" id="KW-0249">Electron transport</keyword>
<feature type="transmembrane region" description="Helical" evidence="10">
    <location>
        <begin position="46"/>
        <end position="66"/>
    </location>
</feature>
<keyword evidence="3 10" id="KW-0285">Flavoprotein</keyword>
<comment type="similarity">
    <text evidence="10">Belongs to the NqrB/RnfD family.</text>
</comment>
<feature type="transmembrane region" description="Helical" evidence="10">
    <location>
        <begin position="126"/>
        <end position="145"/>
    </location>
</feature>
<dbReference type="GO" id="GO:0022900">
    <property type="term" value="P:electron transport chain"/>
    <property type="evidence" value="ECO:0007669"/>
    <property type="project" value="UniProtKB-UniRule"/>
</dbReference>
<evidence type="ECO:0000256" key="2">
    <source>
        <dbReference type="ARBA" id="ARBA00022553"/>
    </source>
</evidence>
<dbReference type="Proteomes" id="UP001296776">
    <property type="component" value="Unassembled WGS sequence"/>
</dbReference>